<name>A0A9N8E6Z5_9STRA</name>
<dbReference type="Proteomes" id="UP001153069">
    <property type="component" value="Unassembled WGS sequence"/>
</dbReference>
<dbReference type="SMART" id="SM00471">
    <property type="entry name" value="HDc"/>
    <property type="match status" value="1"/>
</dbReference>
<dbReference type="Gene3D" id="1.10.1300.10">
    <property type="entry name" value="3'5'-cyclic nucleotide phosphodiesterase, catalytic domain"/>
    <property type="match status" value="1"/>
</dbReference>
<dbReference type="GO" id="GO:0004114">
    <property type="term" value="F:3',5'-cyclic-nucleotide phosphodiesterase activity"/>
    <property type="evidence" value="ECO:0007669"/>
    <property type="project" value="InterPro"/>
</dbReference>
<sequence length="1037" mass="115772">MGFLHPDFVVQGKALNGTEALSATEVDTLATLLMDSSYEYEGIAEEPLKQTWNFAFVIFAYVLACVASYSAVHLMDHCLWRSEELKKAAIIKYPDVYAAIMLGFGAVWCMHFVGLSAVTIEGIPICYDWAITVGSLAAVVVLMFGAIKVAGNDVFATPDRIKVLEGIVGNNYVSDKEAAWKLTKVTCFYRLQHLAMGSFLAASGAIVMHYTGTMAKKGPFRKEWDVGLIAVSCCMALIFCFVGFWIIFRLQWRISQQWLRYLSAGVIAFAFCTLHFFGMLCVTYFPGDTSSYTCQKGSDKNGTSPGAWTGQQVVILAVAIIVPTLAFFISNTINQELILAYQVTARSNAIVSSLFPAQIRERMMADEKSKLKSFLFNTSHDSESGEDVAPFSDDESNKKKSKPIADLFTDTTVMFADIAGFTAWSSEREPSQVFTLLETIYEAYDEITKQQGAFKVETVGDCYVAVAGLPDPRKDHAVVMSRVASRCVYKMGLLTKRLEVTLGPDTGDLNVRIGLHSGPVTAGVLRGDRARFQLFGDTMNMAARMESTALPGKVHVSAETAELLKATGKERWLIPRANEVFVKGKGQLQTYWLNVKGSSPKSHDSSDISSSHAHLEEIYQIPNDKAARLIEWNVDILKGALKQIVARRNAMAKAKKKAMLPRAKSCAIIQPPGAVGSVIDEVCEIIELPDFDHELSKKQEDPESIELPEDVVQQLKKYVTSVADLYHNNPFHNFEHASHVIMSVSKLLSRIVAHSSDRIDTGKCVASSLHDHTYGITSDPLTQFACILSALIHDADHVGVPNTQLVKEETETAKRYKGKSVAEQNSVVLSWEMLLRPEYCDLRGAIAATDAEWTRLKQLVVNSVMATDIMDKDLKGLRNARWEKAFSEQDPNEDARVTTNRKATIVIEHLIQASDVAHTMQHWHVYRKWNQRLFEEMYKAYKEGRSEKDPTEFWYKGEIGFFDFYIIPLAKKLKDCGVFGVASDEYLTYALQNRREWEARGEAVVDEMIEKVKAVWEEEVETTDTFDDEASMVSLND</sequence>
<feature type="domain" description="MHYT" evidence="10">
    <location>
        <begin position="52"/>
        <end position="285"/>
    </location>
</feature>
<feature type="region of interest" description="Disordered" evidence="7">
    <location>
        <begin position="380"/>
        <end position="400"/>
    </location>
</feature>
<dbReference type="CDD" id="cd07302">
    <property type="entry name" value="CHD"/>
    <property type="match status" value="1"/>
</dbReference>
<dbReference type="PANTHER" id="PTHR11920:SF335">
    <property type="entry name" value="GUANYLATE CYCLASE"/>
    <property type="match status" value="1"/>
</dbReference>
<dbReference type="PROSITE" id="PS51845">
    <property type="entry name" value="PDEASE_I_2"/>
    <property type="match status" value="1"/>
</dbReference>
<feature type="transmembrane region" description="Helical" evidence="8">
    <location>
        <begin position="129"/>
        <end position="150"/>
    </location>
</feature>
<feature type="transmembrane region" description="Helical" evidence="8">
    <location>
        <begin position="96"/>
        <end position="117"/>
    </location>
</feature>
<dbReference type="GO" id="GO:0007168">
    <property type="term" value="P:receptor guanylyl cyclase signaling pathway"/>
    <property type="evidence" value="ECO:0007669"/>
    <property type="project" value="TreeGrafter"/>
</dbReference>
<feature type="domain" description="Guanylate cyclase" evidence="9">
    <location>
        <begin position="412"/>
        <end position="546"/>
    </location>
</feature>
<dbReference type="Pfam" id="PF03707">
    <property type="entry name" value="MHYT"/>
    <property type="match status" value="2"/>
</dbReference>
<protein>
    <submittedName>
        <fullName evidence="12">Receptor-type guanylate cyclase gcy</fullName>
    </submittedName>
</protein>
<feature type="transmembrane region" description="Helical" evidence="8">
    <location>
        <begin position="259"/>
        <end position="285"/>
    </location>
</feature>
<dbReference type="InterPro" id="IPR050401">
    <property type="entry name" value="Cyclic_nucleotide_synthase"/>
</dbReference>
<dbReference type="GO" id="GO:0000166">
    <property type="term" value="F:nucleotide binding"/>
    <property type="evidence" value="ECO:0007669"/>
    <property type="project" value="UniProtKB-KW"/>
</dbReference>
<dbReference type="InterPro" id="IPR029787">
    <property type="entry name" value="Nucleotide_cyclase"/>
</dbReference>
<gene>
    <name evidence="12" type="ORF">SEMRO_731_G194190.1</name>
</gene>
<evidence type="ECO:0000259" key="11">
    <source>
        <dbReference type="PROSITE" id="PS51845"/>
    </source>
</evidence>
<keyword evidence="6" id="KW-0456">Lyase</keyword>
<dbReference type="GO" id="GO:0001653">
    <property type="term" value="F:peptide receptor activity"/>
    <property type="evidence" value="ECO:0007669"/>
    <property type="project" value="TreeGrafter"/>
</dbReference>
<accession>A0A9N8E6Z5</accession>
<dbReference type="InterPro" id="IPR002073">
    <property type="entry name" value="PDEase_catalytic_dom"/>
</dbReference>
<dbReference type="Pfam" id="PF00233">
    <property type="entry name" value="PDEase_I"/>
    <property type="match status" value="1"/>
</dbReference>
<evidence type="ECO:0000256" key="4">
    <source>
        <dbReference type="ARBA" id="ARBA00022989"/>
    </source>
</evidence>
<dbReference type="Gene3D" id="3.30.70.1230">
    <property type="entry name" value="Nucleotide cyclase"/>
    <property type="match status" value="1"/>
</dbReference>
<feature type="transmembrane region" description="Helical" evidence="8">
    <location>
        <begin position="54"/>
        <end position="75"/>
    </location>
</feature>
<dbReference type="Pfam" id="PF00211">
    <property type="entry name" value="Guanylate_cyc"/>
    <property type="match status" value="1"/>
</dbReference>
<dbReference type="InterPro" id="IPR036971">
    <property type="entry name" value="PDEase_catalytic_dom_sf"/>
</dbReference>
<evidence type="ECO:0000256" key="5">
    <source>
        <dbReference type="ARBA" id="ARBA00023136"/>
    </source>
</evidence>
<dbReference type="EMBL" id="CAICTM010000730">
    <property type="protein sequence ID" value="CAB9515672.1"/>
    <property type="molecule type" value="Genomic_DNA"/>
</dbReference>
<dbReference type="OrthoDB" id="163408at2759"/>
<dbReference type="InterPro" id="IPR003607">
    <property type="entry name" value="HD/PDEase_dom"/>
</dbReference>
<dbReference type="SMART" id="SM00044">
    <property type="entry name" value="CYCc"/>
    <property type="match status" value="1"/>
</dbReference>
<evidence type="ECO:0000313" key="12">
    <source>
        <dbReference type="EMBL" id="CAB9515672.1"/>
    </source>
</evidence>
<keyword evidence="2 8" id="KW-0812">Transmembrane</keyword>
<reference evidence="12" key="1">
    <citation type="submission" date="2020-06" db="EMBL/GenBank/DDBJ databases">
        <authorList>
            <consortium name="Plant Systems Biology data submission"/>
        </authorList>
    </citation>
    <scope>NUCLEOTIDE SEQUENCE</scope>
    <source>
        <strain evidence="12">D6</strain>
    </source>
</reference>
<comment type="caution">
    <text evidence="12">The sequence shown here is derived from an EMBL/GenBank/DDBJ whole genome shotgun (WGS) entry which is preliminary data.</text>
</comment>
<dbReference type="PROSITE" id="PS50125">
    <property type="entry name" value="GUANYLATE_CYCLASE_2"/>
    <property type="match status" value="1"/>
</dbReference>
<organism evidence="12 13">
    <name type="scientific">Seminavis robusta</name>
    <dbReference type="NCBI Taxonomy" id="568900"/>
    <lineage>
        <taxon>Eukaryota</taxon>
        <taxon>Sar</taxon>
        <taxon>Stramenopiles</taxon>
        <taxon>Ochrophyta</taxon>
        <taxon>Bacillariophyta</taxon>
        <taxon>Bacillariophyceae</taxon>
        <taxon>Bacillariophycidae</taxon>
        <taxon>Naviculales</taxon>
        <taxon>Naviculaceae</taxon>
        <taxon>Seminavis</taxon>
    </lineage>
</organism>
<dbReference type="InterPro" id="IPR005330">
    <property type="entry name" value="MHYT_dom"/>
</dbReference>
<keyword evidence="13" id="KW-1185">Reference proteome</keyword>
<evidence type="ECO:0000256" key="3">
    <source>
        <dbReference type="ARBA" id="ARBA00022741"/>
    </source>
</evidence>
<dbReference type="PROSITE" id="PS50924">
    <property type="entry name" value="MHYT"/>
    <property type="match status" value="1"/>
</dbReference>
<dbReference type="GO" id="GO:0005886">
    <property type="term" value="C:plasma membrane"/>
    <property type="evidence" value="ECO:0007669"/>
    <property type="project" value="TreeGrafter"/>
</dbReference>
<feature type="transmembrane region" description="Helical" evidence="8">
    <location>
        <begin position="305"/>
        <end position="329"/>
    </location>
</feature>
<dbReference type="GO" id="GO:0004016">
    <property type="term" value="F:adenylate cyclase activity"/>
    <property type="evidence" value="ECO:0007669"/>
    <property type="project" value="TreeGrafter"/>
</dbReference>
<keyword evidence="5 8" id="KW-0472">Membrane</keyword>
<evidence type="ECO:0000313" key="13">
    <source>
        <dbReference type="Proteomes" id="UP001153069"/>
    </source>
</evidence>
<proteinExistence type="predicted"/>
<feature type="transmembrane region" description="Helical" evidence="8">
    <location>
        <begin position="224"/>
        <end position="247"/>
    </location>
</feature>
<evidence type="ECO:0000256" key="6">
    <source>
        <dbReference type="ARBA" id="ARBA00023239"/>
    </source>
</evidence>
<dbReference type="AlphaFoldDB" id="A0A9N8E6Z5"/>
<evidence type="ECO:0000256" key="2">
    <source>
        <dbReference type="ARBA" id="ARBA00022692"/>
    </source>
</evidence>
<evidence type="ECO:0000256" key="8">
    <source>
        <dbReference type="SAM" id="Phobius"/>
    </source>
</evidence>
<dbReference type="SUPFAM" id="SSF55073">
    <property type="entry name" value="Nucleotide cyclase"/>
    <property type="match status" value="1"/>
</dbReference>
<evidence type="ECO:0000259" key="9">
    <source>
        <dbReference type="PROSITE" id="PS50125"/>
    </source>
</evidence>
<evidence type="ECO:0000259" key="10">
    <source>
        <dbReference type="PROSITE" id="PS50924"/>
    </source>
</evidence>
<dbReference type="InterPro" id="IPR001054">
    <property type="entry name" value="A/G_cyclase"/>
</dbReference>
<comment type="subcellular location">
    <subcellularLocation>
        <location evidence="1">Membrane</location>
    </subcellularLocation>
</comment>
<dbReference type="GO" id="GO:0004383">
    <property type="term" value="F:guanylate cyclase activity"/>
    <property type="evidence" value="ECO:0007669"/>
    <property type="project" value="TreeGrafter"/>
</dbReference>
<feature type="domain" description="PDEase" evidence="11">
    <location>
        <begin position="656"/>
        <end position="869"/>
    </location>
</feature>
<dbReference type="GO" id="GO:0035556">
    <property type="term" value="P:intracellular signal transduction"/>
    <property type="evidence" value="ECO:0007669"/>
    <property type="project" value="InterPro"/>
</dbReference>
<keyword evidence="4 8" id="KW-1133">Transmembrane helix</keyword>
<keyword evidence="3" id="KW-0547">Nucleotide-binding</keyword>
<dbReference type="PANTHER" id="PTHR11920">
    <property type="entry name" value="GUANYLYL CYCLASE"/>
    <property type="match status" value="1"/>
</dbReference>
<evidence type="ECO:0000256" key="1">
    <source>
        <dbReference type="ARBA" id="ARBA00004370"/>
    </source>
</evidence>
<feature type="transmembrane region" description="Helical" evidence="8">
    <location>
        <begin position="194"/>
        <end position="212"/>
    </location>
</feature>
<dbReference type="SUPFAM" id="SSF109604">
    <property type="entry name" value="HD-domain/PDEase-like"/>
    <property type="match status" value="1"/>
</dbReference>
<evidence type="ECO:0000256" key="7">
    <source>
        <dbReference type="SAM" id="MobiDB-lite"/>
    </source>
</evidence>
<keyword evidence="12" id="KW-0675">Receptor</keyword>